<dbReference type="CDD" id="cd01448">
    <property type="entry name" value="TST_Repeat_1"/>
    <property type="match status" value="1"/>
</dbReference>
<dbReference type="SMART" id="SM00450">
    <property type="entry name" value="RHOD"/>
    <property type="match status" value="2"/>
</dbReference>
<dbReference type="Pfam" id="PF00581">
    <property type="entry name" value="Rhodanese"/>
    <property type="match status" value="2"/>
</dbReference>
<dbReference type="PANTHER" id="PTHR11364:SF27">
    <property type="entry name" value="SULFURTRANSFERASE"/>
    <property type="match status" value="1"/>
</dbReference>
<gene>
    <name evidence="4" type="ORF">TM35_000541060</name>
</gene>
<keyword evidence="4" id="KW-0670">Pyruvate</keyword>
<feature type="domain" description="Rhodanese" evidence="3">
    <location>
        <begin position="22"/>
        <end position="138"/>
    </location>
</feature>
<dbReference type="PANTHER" id="PTHR11364">
    <property type="entry name" value="THIOSULFATE SULFERTANSFERASE"/>
    <property type="match status" value="1"/>
</dbReference>
<comment type="caution">
    <text evidence="4">The sequence shown here is derived from an EMBL/GenBank/DDBJ whole genome shotgun (WGS) entry which is preliminary data.</text>
</comment>
<dbReference type="Gene3D" id="3.30.1670.10">
    <property type="entry name" value="3-mercaptopyruvate sulfurtransferase, domain 3"/>
    <property type="match status" value="1"/>
</dbReference>
<dbReference type="AlphaFoldDB" id="A0A1X0NGL1"/>
<dbReference type="EMBL" id="NBCO01000054">
    <property type="protein sequence ID" value="ORC83882.1"/>
    <property type="molecule type" value="Genomic_DNA"/>
</dbReference>
<organism evidence="4 5">
    <name type="scientific">Trypanosoma theileri</name>
    <dbReference type="NCBI Taxonomy" id="67003"/>
    <lineage>
        <taxon>Eukaryota</taxon>
        <taxon>Discoba</taxon>
        <taxon>Euglenozoa</taxon>
        <taxon>Kinetoplastea</taxon>
        <taxon>Metakinetoplastina</taxon>
        <taxon>Trypanosomatida</taxon>
        <taxon>Trypanosomatidae</taxon>
        <taxon>Trypanosoma</taxon>
    </lineage>
</organism>
<dbReference type="SUPFAM" id="SSF52821">
    <property type="entry name" value="Rhodanese/Cell cycle control phosphatase"/>
    <property type="match status" value="2"/>
</dbReference>
<dbReference type="GeneID" id="39990511"/>
<dbReference type="InterPro" id="IPR045078">
    <property type="entry name" value="TST/MPST-like"/>
</dbReference>
<evidence type="ECO:0000256" key="2">
    <source>
        <dbReference type="ARBA" id="ARBA00022737"/>
    </source>
</evidence>
<sequence>MKEKFPGKVILSVEEIAHCFTEFHVFDVRYNLSNKDYGMNEYTKAHIPRATFADLDESLCGPLTNTTARHPLPDVHVFIDWCKANGISPQRPVLCYDDQCGGMGACRMWWMLHALGVEAYVLNGGFDAYRAAELPVESGPQKEKPQPVESWPYGTVFKRALTIDEVPPNALLVDSRVMERFSTTVRPYAQDTMAGHIENAVCVPWNANIVVDNHRKRLRPDDECRSNLLRALKGAWGAGKPDLSNCVFYCGSGVTATLNIALLCHLGLGEPYLYCGSWSEYTGRFAFAITRHIVEQYGMYFKMLSANLGENPKAAMSTALIMVDGSVVDVTDAEVESAVKHMHIGEKAEVFFKSGRTVVIEVTPRV</sequence>
<dbReference type="InterPro" id="IPR038457">
    <property type="entry name" value="SulfurTase_C_sf"/>
</dbReference>
<accession>A0A1X0NGL1</accession>
<proteinExistence type="predicted"/>
<dbReference type="VEuPathDB" id="TriTrypDB:TM35_000541060"/>
<protein>
    <submittedName>
        <fullName evidence="4">Mercaptopyruvate sulfurtransferase</fullName>
    </submittedName>
</protein>
<feature type="domain" description="Rhodanese" evidence="3">
    <location>
        <begin position="166"/>
        <end position="286"/>
    </location>
</feature>
<dbReference type="InterPro" id="IPR015206">
    <property type="entry name" value="SulfurTase_C"/>
</dbReference>
<keyword evidence="2" id="KW-0677">Repeat</keyword>
<dbReference type="GO" id="GO:0004792">
    <property type="term" value="F:thiosulfate-cyanide sulfurtransferase activity"/>
    <property type="evidence" value="ECO:0007669"/>
    <property type="project" value="TreeGrafter"/>
</dbReference>
<dbReference type="PROSITE" id="PS50206">
    <property type="entry name" value="RHODANESE_3"/>
    <property type="match status" value="2"/>
</dbReference>
<evidence type="ECO:0000313" key="5">
    <source>
        <dbReference type="Proteomes" id="UP000192257"/>
    </source>
</evidence>
<name>A0A1X0NGL1_9TRYP</name>
<dbReference type="RefSeq" id="XP_028877948.1">
    <property type="nucleotide sequence ID" value="XM_029030731.1"/>
</dbReference>
<dbReference type="InterPro" id="IPR036873">
    <property type="entry name" value="Rhodanese-like_dom_sf"/>
</dbReference>
<reference evidence="4 5" key="1">
    <citation type="submission" date="2017-03" db="EMBL/GenBank/DDBJ databases">
        <title>An alternative strategy for trypanosome survival in the mammalian bloodstream revealed through genome and transcriptome analysis of the ubiquitous bovine parasite Trypanosoma (Megatrypanum) theileri.</title>
        <authorList>
            <person name="Kelly S."/>
            <person name="Ivens A."/>
            <person name="Mott A."/>
            <person name="O'Neill E."/>
            <person name="Emms D."/>
            <person name="Macleod O."/>
            <person name="Voorheis P."/>
            <person name="Matthews J."/>
            <person name="Matthews K."/>
            <person name="Carrington M."/>
        </authorList>
    </citation>
    <scope>NUCLEOTIDE SEQUENCE [LARGE SCALE GENOMIC DNA]</scope>
    <source>
        <strain evidence="4">Edinburgh</strain>
    </source>
</reference>
<dbReference type="Gene3D" id="3.40.250.10">
    <property type="entry name" value="Rhodanese-like domain"/>
    <property type="match status" value="2"/>
</dbReference>
<dbReference type="SUPFAM" id="SSF54534">
    <property type="entry name" value="FKBP-like"/>
    <property type="match status" value="1"/>
</dbReference>
<dbReference type="Proteomes" id="UP000192257">
    <property type="component" value="Unassembled WGS sequence"/>
</dbReference>
<evidence type="ECO:0000259" key="3">
    <source>
        <dbReference type="PROSITE" id="PS50206"/>
    </source>
</evidence>
<keyword evidence="5" id="KW-1185">Reference proteome</keyword>
<dbReference type="Pfam" id="PF09122">
    <property type="entry name" value="DUF1930"/>
    <property type="match status" value="1"/>
</dbReference>
<evidence type="ECO:0000256" key="1">
    <source>
        <dbReference type="ARBA" id="ARBA00022679"/>
    </source>
</evidence>
<dbReference type="OrthoDB" id="270167at2759"/>
<dbReference type="InterPro" id="IPR001763">
    <property type="entry name" value="Rhodanese-like_dom"/>
</dbReference>
<dbReference type="GO" id="GO:0005739">
    <property type="term" value="C:mitochondrion"/>
    <property type="evidence" value="ECO:0007669"/>
    <property type="project" value="TreeGrafter"/>
</dbReference>
<dbReference type="STRING" id="67003.A0A1X0NGL1"/>
<evidence type="ECO:0000313" key="4">
    <source>
        <dbReference type="EMBL" id="ORC83882.1"/>
    </source>
</evidence>
<keyword evidence="1 4" id="KW-0808">Transferase</keyword>